<protein>
    <submittedName>
        <fullName evidence="5">TonB-dependent vitamin B12 receptor</fullName>
    </submittedName>
</protein>
<feature type="region of interest" description="Disordered" evidence="4">
    <location>
        <begin position="1"/>
        <end position="36"/>
    </location>
</feature>
<feature type="region of interest" description="Disordered" evidence="4">
    <location>
        <begin position="53"/>
        <end position="83"/>
    </location>
</feature>
<feature type="non-terminal residue" evidence="5">
    <location>
        <position position="83"/>
    </location>
</feature>
<evidence type="ECO:0000313" key="6">
    <source>
        <dbReference type="Proteomes" id="UP000518904"/>
    </source>
</evidence>
<comment type="subcellular location">
    <subcellularLocation>
        <location evidence="1">Cell outer membrane</location>
    </subcellularLocation>
</comment>
<name>A0A7Y0SIK2_VIBPH</name>
<evidence type="ECO:0000256" key="3">
    <source>
        <dbReference type="ARBA" id="ARBA00023237"/>
    </source>
</evidence>
<organism evidence="5 6">
    <name type="scientific">Vibrio parahaemolyticus</name>
    <dbReference type="NCBI Taxonomy" id="670"/>
    <lineage>
        <taxon>Bacteria</taxon>
        <taxon>Pseudomonadati</taxon>
        <taxon>Pseudomonadota</taxon>
        <taxon>Gammaproteobacteria</taxon>
        <taxon>Vibrionales</taxon>
        <taxon>Vibrionaceae</taxon>
        <taxon>Vibrio</taxon>
    </lineage>
</organism>
<accession>A0A7Y0SIK2</accession>
<proteinExistence type="predicted"/>
<sequence>QSDNVMSELQVTAQKQKSWNYEQAKGKHSGTEDELEQQNVQWTNSYLLNNNTTLAGGSDWRNESYKDKSENKTFDRTKGALFG</sequence>
<keyword evidence="2" id="KW-0472">Membrane</keyword>
<dbReference type="InterPro" id="IPR036942">
    <property type="entry name" value="Beta-barrel_TonB_sf"/>
</dbReference>
<dbReference type="EMBL" id="JABCLB010001213">
    <property type="protein sequence ID" value="NMU83867.1"/>
    <property type="molecule type" value="Genomic_DNA"/>
</dbReference>
<evidence type="ECO:0000256" key="4">
    <source>
        <dbReference type="SAM" id="MobiDB-lite"/>
    </source>
</evidence>
<dbReference type="AlphaFoldDB" id="A0A7Y0SIK2"/>
<evidence type="ECO:0000313" key="5">
    <source>
        <dbReference type="EMBL" id="NMU83867.1"/>
    </source>
</evidence>
<comment type="caution">
    <text evidence="5">The sequence shown here is derived from an EMBL/GenBank/DDBJ whole genome shotgun (WGS) entry which is preliminary data.</text>
</comment>
<dbReference type="Gene3D" id="2.40.170.20">
    <property type="entry name" value="TonB-dependent receptor, beta-barrel domain"/>
    <property type="match status" value="1"/>
</dbReference>
<evidence type="ECO:0000256" key="2">
    <source>
        <dbReference type="ARBA" id="ARBA00023136"/>
    </source>
</evidence>
<dbReference type="GO" id="GO:0009279">
    <property type="term" value="C:cell outer membrane"/>
    <property type="evidence" value="ECO:0007669"/>
    <property type="project" value="UniProtKB-SubCell"/>
</dbReference>
<gene>
    <name evidence="5" type="ORF">HKB16_13310</name>
</gene>
<keyword evidence="3" id="KW-0998">Cell outer membrane</keyword>
<reference evidence="5 6" key="1">
    <citation type="submission" date="2020-04" db="EMBL/GenBank/DDBJ databases">
        <title>Whole-genome sequencing of Vibrio spp. from China reveals different genetic environments of blaCTX-M-14 among diverse lineages.</title>
        <authorList>
            <person name="Zheng Z."/>
            <person name="Ye L."/>
            <person name="Chen S."/>
        </authorList>
    </citation>
    <scope>NUCLEOTIDE SEQUENCE [LARGE SCALE GENOMIC DNA]</scope>
    <source>
        <strain evidence="5 6">Vb0551</strain>
    </source>
</reference>
<dbReference type="Proteomes" id="UP000518904">
    <property type="component" value="Unassembled WGS sequence"/>
</dbReference>
<feature type="compositionally biased region" description="Basic and acidic residues" evidence="4">
    <location>
        <begin position="60"/>
        <end position="83"/>
    </location>
</feature>
<feature type="compositionally biased region" description="Polar residues" evidence="4">
    <location>
        <begin position="1"/>
        <end position="21"/>
    </location>
</feature>
<feature type="non-terminal residue" evidence="5">
    <location>
        <position position="1"/>
    </location>
</feature>
<evidence type="ECO:0000256" key="1">
    <source>
        <dbReference type="ARBA" id="ARBA00004442"/>
    </source>
</evidence>
<keyword evidence="5" id="KW-0675">Receptor</keyword>